<feature type="region of interest" description="Disordered" evidence="5">
    <location>
        <begin position="1417"/>
        <end position="1453"/>
    </location>
</feature>
<feature type="compositionally biased region" description="Basic and acidic residues" evidence="5">
    <location>
        <begin position="231"/>
        <end position="253"/>
    </location>
</feature>
<dbReference type="InterPro" id="IPR018289">
    <property type="entry name" value="MULE_transposase_dom"/>
</dbReference>
<feature type="compositionally biased region" description="Basic and acidic residues" evidence="5">
    <location>
        <begin position="426"/>
        <end position="450"/>
    </location>
</feature>
<evidence type="ECO:0000256" key="2">
    <source>
        <dbReference type="ARBA" id="ARBA00022771"/>
    </source>
</evidence>
<feature type="compositionally biased region" description="Basic and acidic residues" evidence="5">
    <location>
        <begin position="681"/>
        <end position="690"/>
    </location>
</feature>
<dbReference type="Proteomes" id="UP000655225">
    <property type="component" value="Unassembled WGS sequence"/>
</dbReference>
<feature type="compositionally biased region" description="Acidic residues" evidence="5">
    <location>
        <begin position="411"/>
        <end position="425"/>
    </location>
</feature>
<feature type="compositionally biased region" description="Basic and acidic residues" evidence="5">
    <location>
        <begin position="369"/>
        <end position="378"/>
    </location>
</feature>
<dbReference type="PROSITE" id="PS50966">
    <property type="entry name" value="ZF_SWIM"/>
    <property type="match status" value="1"/>
</dbReference>
<keyword evidence="1" id="KW-0479">Metal-binding</keyword>
<keyword evidence="2 4" id="KW-0863">Zinc-finger</keyword>
<feature type="compositionally biased region" description="Polar residues" evidence="5">
    <location>
        <begin position="467"/>
        <end position="482"/>
    </location>
</feature>
<keyword evidence="8" id="KW-1185">Reference proteome</keyword>
<evidence type="ECO:0000256" key="4">
    <source>
        <dbReference type="PROSITE-ProRule" id="PRU00325"/>
    </source>
</evidence>
<reference evidence="7 8" key="1">
    <citation type="submission" date="2020-04" db="EMBL/GenBank/DDBJ databases">
        <title>Plant Genome Project.</title>
        <authorList>
            <person name="Zhang R.-G."/>
        </authorList>
    </citation>
    <scope>NUCLEOTIDE SEQUENCE [LARGE SCALE GENOMIC DNA]</scope>
    <source>
        <strain evidence="7">YNK0</strain>
        <tissue evidence="7">Leaf</tissue>
    </source>
</reference>
<name>A0A834Z869_TETSI</name>
<protein>
    <recommendedName>
        <fullName evidence="6">SWIM-type domain-containing protein</fullName>
    </recommendedName>
</protein>
<dbReference type="SUPFAM" id="SSF54277">
    <property type="entry name" value="CAD &amp; PB1 domains"/>
    <property type="match status" value="1"/>
</dbReference>
<feature type="compositionally biased region" description="Basic and acidic residues" evidence="5">
    <location>
        <begin position="271"/>
        <end position="302"/>
    </location>
</feature>
<proteinExistence type="predicted"/>
<evidence type="ECO:0000256" key="3">
    <source>
        <dbReference type="ARBA" id="ARBA00022833"/>
    </source>
</evidence>
<organism evidence="7 8">
    <name type="scientific">Tetracentron sinense</name>
    <name type="common">Spur-leaf</name>
    <dbReference type="NCBI Taxonomy" id="13715"/>
    <lineage>
        <taxon>Eukaryota</taxon>
        <taxon>Viridiplantae</taxon>
        <taxon>Streptophyta</taxon>
        <taxon>Embryophyta</taxon>
        <taxon>Tracheophyta</taxon>
        <taxon>Spermatophyta</taxon>
        <taxon>Magnoliopsida</taxon>
        <taxon>Trochodendrales</taxon>
        <taxon>Trochodendraceae</taxon>
        <taxon>Tetracentron</taxon>
    </lineage>
</organism>
<feature type="compositionally biased region" description="Basic residues" evidence="5">
    <location>
        <begin position="1436"/>
        <end position="1445"/>
    </location>
</feature>
<feature type="compositionally biased region" description="Polar residues" evidence="5">
    <location>
        <begin position="1424"/>
        <end position="1433"/>
    </location>
</feature>
<dbReference type="InterPro" id="IPR007527">
    <property type="entry name" value="Znf_SWIM"/>
</dbReference>
<evidence type="ECO:0000259" key="6">
    <source>
        <dbReference type="PROSITE" id="PS50966"/>
    </source>
</evidence>
<evidence type="ECO:0000256" key="1">
    <source>
        <dbReference type="ARBA" id="ARBA00022723"/>
    </source>
</evidence>
<dbReference type="EMBL" id="JABCRI010000008">
    <property type="protein sequence ID" value="KAF8401205.1"/>
    <property type="molecule type" value="Genomic_DNA"/>
</dbReference>
<dbReference type="Pfam" id="PF04434">
    <property type="entry name" value="SWIM"/>
    <property type="match status" value="1"/>
</dbReference>
<feature type="compositionally biased region" description="Basic and acidic residues" evidence="5">
    <location>
        <begin position="322"/>
        <end position="362"/>
    </location>
</feature>
<dbReference type="Pfam" id="PF10551">
    <property type="entry name" value="MULE"/>
    <property type="match status" value="1"/>
</dbReference>
<feature type="region of interest" description="Disordered" evidence="5">
    <location>
        <begin position="177"/>
        <end position="253"/>
    </location>
</feature>
<dbReference type="InterPro" id="IPR000270">
    <property type="entry name" value="PB1_dom"/>
</dbReference>
<feature type="region of interest" description="Disordered" evidence="5">
    <location>
        <begin position="121"/>
        <end position="145"/>
    </location>
</feature>
<evidence type="ECO:0000313" key="7">
    <source>
        <dbReference type="EMBL" id="KAF8401205.1"/>
    </source>
</evidence>
<feature type="region of interest" description="Disordered" evidence="5">
    <location>
        <begin position="271"/>
        <end position="704"/>
    </location>
</feature>
<dbReference type="SMART" id="SM00575">
    <property type="entry name" value="ZnF_PMZ"/>
    <property type="match status" value="1"/>
</dbReference>
<dbReference type="Pfam" id="PF00564">
    <property type="entry name" value="PB1"/>
    <property type="match status" value="1"/>
</dbReference>
<sequence length="1525" mass="171496">MGTVVPRGAARLFSRADLCGASGTDLDLNLQARLSVRADLCGASGTDLDLNLQARLSVRADLCGASGTDLDLNLQARLSVRLAAVHGSAVLEAMASETVALDRSADEQVEKKVNEEIKTIKEEGVPPSKENEGNDEEEKLKSDVASQVAPVIKSKENMEDNQIESLVTLEIEKVDGAPGLDVPDEDNSNLVENSGPEPIISSVPEPYKQPEEQPQIGIVEKQPEDQLTSEPVEKKTEEQPAIEAVEKQPEEQPRIEAVEKQLEEQLAIEAVEKQSEEKPAIEAVEKQPEEQPARETVEKQPEEQPAIEAVEKQPEEQLALEDVEKQPEEQRAIEDVEKQPEEQPPIEDVKEQQEEKPKKLDVPESSIEAFEKPAEHSDISPVEELEPEVAKEPEVSGTESKVVQKPNPVTEMEEQSQEQPEVIEEVQEKSEDVEPKNNLEGKIMKDEETSANRVQGNKSLNEELSSKDQQPVASESLNQVVSPIQEAQADPKKGGDSSLPDVDEQAGVEDTKKEESGIDLVEGLSKEAIPKAVKDEETEEKIVKIEEENEEKNAKIEESDQPETIQIEDVSGSHFAKEVTEKSFEGEKTSRDVEVGTEEKESVKDDIPASVETNKDRDIEGKVDEVNTTTTTTVGESVGVPKESELEATADKTTDTDVDMSEKAKEEVEEISKSDAPNLESSKDGADPPKQEVPTKPTQKQSTNIISKVKKSIVKVKKAISKTLSSETKEVLAIFLFTMGLACVMANRCIYKVMAKGKLIVICQSGGKFNQNDDGSLLYTGGDAHAMSVSKETRYDEFKSELADMWKYESNSMTIKYFLPNNKRTLITISSDKDMQHMMNFHEDSATVDVYVMTGEDVAHYVSNMPCSRSSWPMVAEPVTPVTAPTANVADADDIRQQKLTRLWGNSITGLNQQFDSVQDLSDALHKYSIAHGFAYTCKTIKDKFVRVYCKAEGCPWRINAGKLSTTHIFIIKKMNGTHTCGVGTGTASRPQPTVKLVASIVKEKLRDMPNYKTHEIANEIRQDLGLELKYSRLYRGMEAAREELQGSYKEAYNQLPWLCEKLVETNPGSVATLITRDDLSFHRLFVAFHASLCGFRNGCRPLLFLDAITLNSRYQEEMLTATAVDGNDGIFPVAFAIVDVLNDDNWHWFLEQLKTVVSTSQSITFVADRQKGIRESISEFFENCYHGFCLHHLSENLRNDLKRLVPQEVVRMVVPQFYDAVYAPTLEGFRKCIESIKGISPEASEWILQAEPEHWANAFFRGERYNHVRSDIAKPFYSWVSETQELQIVQLIDTMRRKMMELIYTRRVDSEQWSTRLTPCSEEKLQKETLRARSLEVLFSPTSRFEVRDDSDAINVVNIDHRDCSCRGWQITGLPCLHTLAVFEHIGRSIYDYCFKYFMRETYQLTYSESINPVPTADRPMHGNSSPVQVQPPSVRRKRGRPKERRNGSQDVDRKSVRCSRLVIFDFFHDFISCPQFMSILEKWRDFHFKIRDLFFVLGSYDLYCLTEKLLLIFFSSSNASICE</sequence>
<feature type="compositionally biased region" description="Basic and acidic residues" evidence="5">
    <location>
        <begin position="121"/>
        <end position="142"/>
    </location>
</feature>
<dbReference type="PANTHER" id="PTHR31973">
    <property type="entry name" value="POLYPROTEIN, PUTATIVE-RELATED"/>
    <property type="match status" value="1"/>
</dbReference>
<dbReference type="SMART" id="SM00666">
    <property type="entry name" value="PB1"/>
    <property type="match status" value="1"/>
</dbReference>
<dbReference type="PANTHER" id="PTHR31973:SF182">
    <property type="entry name" value="SWIM-TYPE DOMAIN-CONTAINING PROTEIN"/>
    <property type="match status" value="1"/>
</dbReference>
<dbReference type="GO" id="GO:0008270">
    <property type="term" value="F:zinc ion binding"/>
    <property type="evidence" value="ECO:0007669"/>
    <property type="project" value="UniProtKB-KW"/>
</dbReference>
<feature type="compositionally biased region" description="Basic and acidic residues" evidence="5">
    <location>
        <begin position="575"/>
        <end position="625"/>
    </location>
</feature>
<gene>
    <name evidence="7" type="ORF">HHK36_012134</name>
</gene>
<feature type="compositionally biased region" description="Basic and acidic residues" evidence="5">
    <location>
        <begin position="642"/>
        <end position="673"/>
    </location>
</feature>
<keyword evidence="3" id="KW-0862">Zinc</keyword>
<dbReference type="InterPro" id="IPR004332">
    <property type="entry name" value="Transposase_MuDR"/>
</dbReference>
<dbReference type="Pfam" id="PF03108">
    <property type="entry name" value="DBD_Tnp_Mut"/>
    <property type="match status" value="1"/>
</dbReference>
<feature type="compositionally biased region" description="Basic and acidic residues" evidence="5">
    <location>
        <begin position="524"/>
        <end position="558"/>
    </location>
</feature>
<dbReference type="InterPro" id="IPR006564">
    <property type="entry name" value="Znf_PMZ"/>
</dbReference>
<dbReference type="OrthoDB" id="125347at2759"/>
<evidence type="ECO:0000313" key="8">
    <source>
        <dbReference type="Proteomes" id="UP000655225"/>
    </source>
</evidence>
<evidence type="ECO:0000256" key="5">
    <source>
        <dbReference type="SAM" id="MobiDB-lite"/>
    </source>
</evidence>
<comment type="caution">
    <text evidence="7">The sequence shown here is derived from an EMBL/GenBank/DDBJ whole genome shotgun (WGS) entry which is preliminary data.</text>
</comment>
<accession>A0A834Z869</accession>
<feature type="domain" description="SWIM-type" evidence="6">
    <location>
        <begin position="1346"/>
        <end position="1388"/>
    </location>
</feature>